<dbReference type="Gene3D" id="3.30.300.210">
    <property type="entry name" value="Nutrient germinant receptor protein C, domain 3"/>
    <property type="match status" value="1"/>
</dbReference>
<comment type="caution">
    <text evidence="10">The sequence shown here is derived from an EMBL/GenBank/DDBJ whole genome shotgun (WGS) entry which is preliminary data.</text>
</comment>
<evidence type="ECO:0000313" key="11">
    <source>
        <dbReference type="Proteomes" id="UP000215059"/>
    </source>
</evidence>
<dbReference type="Proteomes" id="UP000215059">
    <property type="component" value="Unassembled WGS sequence"/>
</dbReference>
<keyword evidence="7" id="KW-0449">Lipoprotein</keyword>
<feature type="domain" description="Spore germination GerAC-like C-terminal" evidence="8">
    <location>
        <begin position="196"/>
        <end position="359"/>
    </location>
</feature>
<dbReference type="GO" id="GO:0009847">
    <property type="term" value="P:spore germination"/>
    <property type="evidence" value="ECO:0007669"/>
    <property type="project" value="InterPro"/>
</dbReference>
<comment type="similarity">
    <text evidence="2">Belongs to the GerABKC lipoprotein family.</text>
</comment>
<evidence type="ECO:0000256" key="5">
    <source>
        <dbReference type="ARBA" id="ARBA00023136"/>
    </source>
</evidence>
<keyword evidence="5" id="KW-0472">Membrane</keyword>
<comment type="subcellular location">
    <subcellularLocation>
        <location evidence="1">Membrane</location>
        <topology evidence="1">Lipid-anchor</topology>
    </subcellularLocation>
</comment>
<evidence type="ECO:0000259" key="9">
    <source>
        <dbReference type="Pfam" id="PF25198"/>
    </source>
</evidence>
<name>A0A235F4G3_9BACL</name>
<dbReference type="PANTHER" id="PTHR35789:SF1">
    <property type="entry name" value="SPORE GERMINATION PROTEIN B3"/>
    <property type="match status" value="1"/>
</dbReference>
<dbReference type="Pfam" id="PF05504">
    <property type="entry name" value="Spore_GerAC"/>
    <property type="match status" value="1"/>
</dbReference>
<keyword evidence="3" id="KW-0309">Germination</keyword>
<dbReference type="AlphaFoldDB" id="A0A235F4G3"/>
<evidence type="ECO:0000313" key="10">
    <source>
        <dbReference type="EMBL" id="OYD56181.1"/>
    </source>
</evidence>
<dbReference type="InterPro" id="IPR046953">
    <property type="entry name" value="Spore_GerAC-like_C"/>
</dbReference>
<dbReference type="Pfam" id="PF25198">
    <property type="entry name" value="Spore_GerAC_N"/>
    <property type="match status" value="1"/>
</dbReference>
<dbReference type="InterPro" id="IPR008844">
    <property type="entry name" value="Spore_GerAC-like"/>
</dbReference>
<gene>
    <name evidence="10" type="ORF">CGZ90_18865</name>
</gene>
<feature type="domain" description="Spore germination protein N-terminal" evidence="9">
    <location>
        <begin position="23"/>
        <end position="187"/>
    </location>
</feature>
<protein>
    <submittedName>
        <fullName evidence="10">Uncharacterized protein</fullName>
    </submittedName>
</protein>
<dbReference type="OrthoDB" id="2592518at2"/>
<dbReference type="NCBIfam" id="TIGR02887">
    <property type="entry name" value="spore_ger_x_C"/>
    <property type="match status" value="1"/>
</dbReference>
<dbReference type="InterPro" id="IPR057336">
    <property type="entry name" value="GerAC_N"/>
</dbReference>
<keyword evidence="11" id="KW-1185">Reference proteome</keyword>
<sequence>MVRFFLIAGLFMIFLINISLPSEIIDELQLIQAIGYDREEGDQIRGTATFPLFNPDGTVKAEKFTSVSNTSRYFLSKINTQSPKPLTTGQLRIVLFENKFAEKGVLEIVNTLYRDPNIGNTLHMAVVEGSTSKLLKQDYAANPLAAIYMTELIEQNIKTENLPKTNLHVFLYNFYGKGMDPYLPLLKMGKNKIKLQGIALFKEDQYVGKLNHNESFVFKMLVDGSKAGRYEVKLKRGKEKGYGVIRNISAKTKYHVEKTNGKPKFTLNATILGEIHEYPHWLNLEQKPSIDLVESAFKKEIDMQAAAMVSKFQELGIDPLGLGDQLRRRERGWDFAKYREQYKDMEINVSTKVKIVQTGIIE</sequence>
<organism evidence="10 11">
    <name type="scientific">Fictibacillus aquaticus</name>
    <dbReference type="NCBI Taxonomy" id="2021314"/>
    <lineage>
        <taxon>Bacteria</taxon>
        <taxon>Bacillati</taxon>
        <taxon>Bacillota</taxon>
        <taxon>Bacilli</taxon>
        <taxon>Bacillales</taxon>
        <taxon>Fictibacillaceae</taxon>
        <taxon>Fictibacillus</taxon>
    </lineage>
</organism>
<evidence type="ECO:0000256" key="2">
    <source>
        <dbReference type="ARBA" id="ARBA00007886"/>
    </source>
</evidence>
<evidence type="ECO:0000256" key="7">
    <source>
        <dbReference type="ARBA" id="ARBA00023288"/>
    </source>
</evidence>
<reference evidence="10 11" key="1">
    <citation type="submission" date="2017-07" db="EMBL/GenBank/DDBJ databases">
        <title>Fictibacillus sp. nov. GDSW-R2A3 Genome sequencing and assembly.</title>
        <authorList>
            <person name="Mayilraj S."/>
        </authorList>
    </citation>
    <scope>NUCLEOTIDE SEQUENCE [LARGE SCALE GENOMIC DNA]</scope>
    <source>
        <strain evidence="10 11">GDSW-R2A3</strain>
    </source>
</reference>
<dbReference type="GO" id="GO:0016020">
    <property type="term" value="C:membrane"/>
    <property type="evidence" value="ECO:0007669"/>
    <property type="project" value="UniProtKB-SubCell"/>
</dbReference>
<evidence type="ECO:0000256" key="6">
    <source>
        <dbReference type="ARBA" id="ARBA00023139"/>
    </source>
</evidence>
<keyword evidence="4" id="KW-0732">Signal</keyword>
<evidence type="ECO:0000259" key="8">
    <source>
        <dbReference type="Pfam" id="PF05504"/>
    </source>
</evidence>
<keyword evidence="6" id="KW-0564">Palmitate</keyword>
<evidence type="ECO:0000256" key="3">
    <source>
        <dbReference type="ARBA" id="ARBA00022544"/>
    </source>
</evidence>
<evidence type="ECO:0000256" key="4">
    <source>
        <dbReference type="ARBA" id="ARBA00022729"/>
    </source>
</evidence>
<dbReference type="InterPro" id="IPR038501">
    <property type="entry name" value="Spore_GerAC_C_sf"/>
</dbReference>
<evidence type="ECO:0000256" key="1">
    <source>
        <dbReference type="ARBA" id="ARBA00004635"/>
    </source>
</evidence>
<accession>A0A235F4G3</accession>
<dbReference type="PANTHER" id="PTHR35789">
    <property type="entry name" value="SPORE GERMINATION PROTEIN B3"/>
    <property type="match status" value="1"/>
</dbReference>
<dbReference type="EMBL" id="NOII01000035">
    <property type="protein sequence ID" value="OYD56181.1"/>
    <property type="molecule type" value="Genomic_DNA"/>
</dbReference>
<proteinExistence type="inferred from homology"/>